<accession>A0A2I1KRK5</accession>
<feature type="transmembrane region" description="Helical" evidence="1">
    <location>
        <begin position="200"/>
        <end position="217"/>
    </location>
</feature>
<name>A0A2I1KRK5_9ACTO</name>
<dbReference type="Proteomes" id="UP000234778">
    <property type="component" value="Unassembled WGS sequence"/>
</dbReference>
<sequence length="354" mass="39028">MLTDTREPMMTDKDRPDLSAADHAWLDRLTHDLVRRDELSTATAVRLSEQQREALLALRAEERAEGAEPTDVTELFGSPTDVAAQLAGETDDKEARAAQERQEAGVVAQVCSAMLLAGAYFVLIWPFKIILSSKEIHFGLEHALAFAGLIAMMGGVGSAVRTALRGLRALALQRASVAVLGLAVFVCAVTSSGWWRGSGWLGVLYGAVLVAVGWRYVDWDREDHSRHARHGSSEQWYAELDRRLAVSQMVDRPVRDRLVDETRALVGTADPWEEIGAPGWWARRLVHEGEEAHVSHERRSGRLLLVLGLLAGLAALVSWLWSSWSVATAWTLLALQLCVIGLTRLRGAGRRRMS</sequence>
<keyword evidence="1" id="KW-0812">Transmembrane</keyword>
<reference evidence="2 3" key="1">
    <citation type="submission" date="2017-12" db="EMBL/GenBank/DDBJ databases">
        <title>Phylogenetic diversity of female urinary microbiome.</title>
        <authorList>
            <person name="Thomas-White K."/>
            <person name="Wolfe A.J."/>
        </authorList>
    </citation>
    <scope>NUCLEOTIDE SEQUENCE [LARGE SCALE GENOMIC DNA]</scope>
    <source>
        <strain evidence="2 3">UMB0319</strain>
    </source>
</reference>
<comment type="caution">
    <text evidence="2">The sequence shown here is derived from an EMBL/GenBank/DDBJ whole genome shotgun (WGS) entry which is preliminary data.</text>
</comment>
<protein>
    <submittedName>
        <fullName evidence="2">Uncharacterized protein</fullName>
    </submittedName>
</protein>
<feature type="transmembrane region" description="Helical" evidence="1">
    <location>
        <begin position="327"/>
        <end position="345"/>
    </location>
</feature>
<feature type="transmembrane region" description="Helical" evidence="1">
    <location>
        <begin position="106"/>
        <end position="131"/>
    </location>
</feature>
<evidence type="ECO:0000313" key="2">
    <source>
        <dbReference type="EMBL" id="PKY98251.1"/>
    </source>
</evidence>
<gene>
    <name evidence="2" type="ORF">CYJ26_08470</name>
</gene>
<evidence type="ECO:0000313" key="3">
    <source>
        <dbReference type="Proteomes" id="UP000234778"/>
    </source>
</evidence>
<keyword evidence="1" id="KW-1133">Transmembrane helix</keyword>
<feature type="transmembrane region" description="Helical" evidence="1">
    <location>
        <begin position="176"/>
        <end position="194"/>
    </location>
</feature>
<feature type="transmembrane region" description="Helical" evidence="1">
    <location>
        <begin position="143"/>
        <end position="164"/>
    </location>
</feature>
<evidence type="ECO:0000256" key="1">
    <source>
        <dbReference type="SAM" id="Phobius"/>
    </source>
</evidence>
<feature type="transmembrane region" description="Helical" evidence="1">
    <location>
        <begin position="303"/>
        <end position="321"/>
    </location>
</feature>
<keyword evidence="1" id="KW-0472">Membrane</keyword>
<dbReference type="EMBL" id="PKHA01000009">
    <property type="protein sequence ID" value="PKY98251.1"/>
    <property type="molecule type" value="Genomic_DNA"/>
</dbReference>
<dbReference type="AlphaFoldDB" id="A0A2I1KRK5"/>
<proteinExistence type="predicted"/>
<organism evidence="2 3">
    <name type="scientific">Actinomyces urogenitalis</name>
    <dbReference type="NCBI Taxonomy" id="103621"/>
    <lineage>
        <taxon>Bacteria</taxon>
        <taxon>Bacillati</taxon>
        <taxon>Actinomycetota</taxon>
        <taxon>Actinomycetes</taxon>
        <taxon>Actinomycetales</taxon>
        <taxon>Actinomycetaceae</taxon>
        <taxon>Actinomyces</taxon>
    </lineage>
</organism>